<sequence length="375" mass="41473">MHDWTAAARQLAAQVTGEAPEWYDAVAATPRHRLVPRWWEPVAGSYPPYWQLITTSADGPYSNKTLVTRVGRQHADHATEADHGTGAPTSSSTLPGLIVDMLHLLDPQPGQQVLDVGTGSGYSAALLGHRLGDELVTSIDREDYLVRIAKERLAGFGRVPTIEVADATTTLPSGQYDRLMATVSVRPIPPAWLEALRPGGRIVTTIAQTSLLISADLDDDGTAYGRVLPGPASFMRARQGADYPPRFDDVYAAARDASGEEIRRVEGNDVPDLWTDWELRCLYELESPDIEHRSATLDDGSRIMWLLSPDGSWARAEQASGVVHESGPRRLWGELDRTRSRWYDAGRFPLHRMSAEFGPERSVLLSPDKDWQFEL</sequence>
<evidence type="ECO:0000256" key="9">
    <source>
        <dbReference type="ARBA" id="ARBA00030757"/>
    </source>
</evidence>
<dbReference type="PANTHER" id="PTHR11579">
    <property type="entry name" value="PROTEIN-L-ISOASPARTATE O-METHYLTRANSFERASE"/>
    <property type="match status" value="1"/>
</dbReference>
<dbReference type="InterPro" id="IPR000682">
    <property type="entry name" value="PCMT"/>
</dbReference>
<evidence type="ECO:0000256" key="11">
    <source>
        <dbReference type="ARBA" id="ARBA00031350"/>
    </source>
</evidence>
<evidence type="ECO:0000256" key="6">
    <source>
        <dbReference type="ARBA" id="ARBA00022603"/>
    </source>
</evidence>
<dbReference type="GO" id="GO:0004719">
    <property type="term" value="F:protein-L-isoaspartate (D-aspartate) O-methyltransferase activity"/>
    <property type="evidence" value="ECO:0007669"/>
    <property type="project" value="UniProtKB-EC"/>
</dbReference>
<evidence type="ECO:0000313" key="12">
    <source>
        <dbReference type="EMBL" id="TDD62139.1"/>
    </source>
</evidence>
<evidence type="ECO:0000256" key="8">
    <source>
        <dbReference type="ARBA" id="ARBA00022691"/>
    </source>
</evidence>
<organism evidence="12 13">
    <name type="scientific">Kribbella antibiotica</name>
    <dbReference type="NCBI Taxonomy" id="190195"/>
    <lineage>
        <taxon>Bacteria</taxon>
        <taxon>Bacillati</taxon>
        <taxon>Actinomycetota</taxon>
        <taxon>Actinomycetes</taxon>
        <taxon>Propionibacteriales</taxon>
        <taxon>Kribbellaceae</taxon>
        <taxon>Kribbella</taxon>
    </lineage>
</organism>
<gene>
    <name evidence="12" type="ORF">E1263_04485</name>
</gene>
<keyword evidence="5" id="KW-0963">Cytoplasm</keyword>
<dbReference type="PANTHER" id="PTHR11579:SF0">
    <property type="entry name" value="PROTEIN-L-ISOASPARTATE(D-ASPARTATE) O-METHYLTRANSFERASE"/>
    <property type="match status" value="1"/>
</dbReference>
<dbReference type="Proteomes" id="UP000295124">
    <property type="component" value="Unassembled WGS sequence"/>
</dbReference>
<comment type="similarity">
    <text evidence="2">Belongs to the methyltransferase superfamily. L-isoaspartyl/D-aspartyl protein methyltransferase family.</text>
</comment>
<evidence type="ECO:0000313" key="13">
    <source>
        <dbReference type="Proteomes" id="UP000295124"/>
    </source>
</evidence>
<dbReference type="EMBL" id="SMKX01000008">
    <property type="protein sequence ID" value="TDD62139.1"/>
    <property type="molecule type" value="Genomic_DNA"/>
</dbReference>
<keyword evidence="7 12" id="KW-0808">Transferase</keyword>
<dbReference type="SUPFAM" id="SSF53335">
    <property type="entry name" value="S-adenosyl-L-methionine-dependent methyltransferases"/>
    <property type="match status" value="1"/>
</dbReference>
<dbReference type="AlphaFoldDB" id="A0A4R4ZVR8"/>
<evidence type="ECO:0000256" key="7">
    <source>
        <dbReference type="ARBA" id="ARBA00022679"/>
    </source>
</evidence>
<protein>
    <recommendedName>
        <fullName evidence="4">Protein-L-isoaspartate O-methyltransferase</fullName>
        <ecNumber evidence="3">2.1.1.77</ecNumber>
    </recommendedName>
    <alternativeName>
        <fullName evidence="11">L-isoaspartyl protein carboxyl methyltransferase</fullName>
    </alternativeName>
    <alternativeName>
        <fullName evidence="9">Protein L-isoaspartyl methyltransferase</fullName>
    </alternativeName>
    <alternativeName>
        <fullName evidence="10">Protein-beta-aspartate methyltransferase</fullName>
    </alternativeName>
</protein>
<evidence type="ECO:0000256" key="4">
    <source>
        <dbReference type="ARBA" id="ARBA00013346"/>
    </source>
</evidence>
<dbReference type="InterPro" id="IPR029063">
    <property type="entry name" value="SAM-dependent_MTases_sf"/>
</dbReference>
<evidence type="ECO:0000256" key="2">
    <source>
        <dbReference type="ARBA" id="ARBA00005369"/>
    </source>
</evidence>
<comment type="caution">
    <text evidence="12">The sequence shown here is derived from an EMBL/GenBank/DDBJ whole genome shotgun (WGS) entry which is preliminary data.</text>
</comment>
<evidence type="ECO:0000256" key="3">
    <source>
        <dbReference type="ARBA" id="ARBA00011890"/>
    </source>
</evidence>
<dbReference type="GO" id="GO:0005737">
    <property type="term" value="C:cytoplasm"/>
    <property type="evidence" value="ECO:0007669"/>
    <property type="project" value="UniProtKB-SubCell"/>
</dbReference>
<dbReference type="RefSeq" id="WP_132165647.1">
    <property type="nucleotide sequence ID" value="NZ_SMKX01000008.1"/>
</dbReference>
<reference evidence="12 13" key="1">
    <citation type="submission" date="2019-03" db="EMBL/GenBank/DDBJ databases">
        <title>Draft genome sequences of novel Actinobacteria.</title>
        <authorList>
            <person name="Sahin N."/>
            <person name="Ay H."/>
            <person name="Saygin H."/>
        </authorList>
    </citation>
    <scope>NUCLEOTIDE SEQUENCE [LARGE SCALE GENOMIC DNA]</scope>
    <source>
        <strain evidence="12 13">JCM 13523</strain>
    </source>
</reference>
<keyword evidence="8" id="KW-0949">S-adenosyl-L-methionine</keyword>
<evidence type="ECO:0000256" key="5">
    <source>
        <dbReference type="ARBA" id="ARBA00022490"/>
    </source>
</evidence>
<evidence type="ECO:0000256" key="10">
    <source>
        <dbReference type="ARBA" id="ARBA00031323"/>
    </source>
</evidence>
<comment type="subcellular location">
    <subcellularLocation>
        <location evidence="1">Cytoplasm</location>
    </subcellularLocation>
</comment>
<dbReference type="CDD" id="cd02440">
    <property type="entry name" value="AdoMet_MTases"/>
    <property type="match status" value="1"/>
</dbReference>
<accession>A0A4R4ZVR8</accession>
<dbReference type="Gene3D" id="3.40.50.150">
    <property type="entry name" value="Vaccinia Virus protein VP39"/>
    <property type="match status" value="1"/>
</dbReference>
<dbReference type="OrthoDB" id="4280289at2"/>
<keyword evidence="13" id="KW-1185">Reference proteome</keyword>
<evidence type="ECO:0000256" key="1">
    <source>
        <dbReference type="ARBA" id="ARBA00004496"/>
    </source>
</evidence>
<dbReference type="Pfam" id="PF01135">
    <property type="entry name" value="PCMT"/>
    <property type="match status" value="1"/>
</dbReference>
<name>A0A4R4ZVR8_9ACTN</name>
<dbReference type="GO" id="GO:0032259">
    <property type="term" value="P:methylation"/>
    <property type="evidence" value="ECO:0007669"/>
    <property type="project" value="UniProtKB-KW"/>
</dbReference>
<keyword evidence="6 12" id="KW-0489">Methyltransferase</keyword>
<proteinExistence type="inferred from homology"/>
<dbReference type="EC" id="2.1.1.77" evidence="3"/>